<comment type="caution">
    <text evidence="1">The sequence shown here is derived from an EMBL/GenBank/DDBJ whole genome shotgun (WGS) entry which is preliminary data.</text>
</comment>
<dbReference type="AlphaFoldDB" id="A0A3E2B5K2"/>
<dbReference type="OrthoDB" id="1852051at2"/>
<dbReference type="InterPro" id="IPR024787">
    <property type="entry name" value="EcsC"/>
</dbReference>
<organism evidence="1 2">
    <name type="scientific">Evtepia gabavorous</name>
    <dbReference type="NCBI Taxonomy" id="2211183"/>
    <lineage>
        <taxon>Bacteria</taxon>
        <taxon>Bacillati</taxon>
        <taxon>Bacillota</taxon>
        <taxon>Clostridia</taxon>
        <taxon>Eubacteriales</taxon>
        <taxon>Evtepia</taxon>
    </lineage>
</organism>
<keyword evidence="2" id="KW-1185">Reference proteome</keyword>
<dbReference type="EMBL" id="QQRQ01000003">
    <property type="protein sequence ID" value="RFT07246.1"/>
    <property type="molecule type" value="Genomic_DNA"/>
</dbReference>
<reference evidence="1 2" key="1">
    <citation type="submission" date="2018-07" db="EMBL/GenBank/DDBJ databases">
        <title>GABA Modulating Bacteria of the Human Gut Microbiota.</title>
        <authorList>
            <person name="Strandwitz P."/>
            <person name="Kim K.H."/>
            <person name="Terekhova D."/>
            <person name="Liu J.K."/>
            <person name="Sharma A."/>
            <person name="Levering J."/>
            <person name="Mcdonald D."/>
            <person name="Dietrich D."/>
            <person name="Ramadhar T.R."/>
            <person name="Lekbua A."/>
            <person name="Mroue N."/>
            <person name="Liston C."/>
            <person name="Stewart E.J."/>
            <person name="Dubin M.J."/>
            <person name="Zengler K."/>
            <person name="Knight R."/>
            <person name="Gilbert J.A."/>
            <person name="Clardy J."/>
            <person name="Lewis K."/>
        </authorList>
    </citation>
    <scope>NUCLEOTIDE SEQUENCE [LARGE SCALE GENOMIC DNA]</scope>
    <source>
        <strain evidence="1 2">KLE1738</strain>
    </source>
</reference>
<evidence type="ECO:0000313" key="2">
    <source>
        <dbReference type="Proteomes" id="UP000260649"/>
    </source>
</evidence>
<sequence length="266" mass="30149">MPRQSGMSALEKEWKAIEKREQRLAKLALQGKDSAWKGKLEEKVPPKVSRALEAAFCKAFALVFEKGTGIIEKSYDSADLRQAYIRREEGVRQTMDRRSLRRVQGEARTGESRNLLLTTVEGIGLGALGIGLPDIVLFVGMLLKGIYETALRYGFSYDTPEERLWILKAMEASLTKGSGWLERNQAVDQIMAGSVVPDQEALKRQRDRTAQTFAMDMLLLKFVQGLPLVGVLGGVGNPVYYRRVLRYVALKYRKRYLFQKREELAE</sequence>
<dbReference type="Proteomes" id="UP000260649">
    <property type="component" value="Unassembled WGS sequence"/>
</dbReference>
<dbReference type="Pfam" id="PF12787">
    <property type="entry name" value="EcsC"/>
    <property type="match status" value="1"/>
</dbReference>
<gene>
    <name evidence="1" type="ORF">DV520_02745</name>
</gene>
<dbReference type="PANTHER" id="PTHR41260">
    <property type="entry name" value="PROTEIN ECSC"/>
    <property type="match status" value="1"/>
</dbReference>
<dbReference type="RefSeq" id="WP_117141705.1">
    <property type="nucleotide sequence ID" value="NZ_DBFASS010000003.1"/>
</dbReference>
<protein>
    <submittedName>
        <fullName evidence="1">EcsC family protein</fullName>
    </submittedName>
</protein>
<evidence type="ECO:0000313" key="1">
    <source>
        <dbReference type="EMBL" id="RFT07246.1"/>
    </source>
</evidence>
<proteinExistence type="predicted"/>
<accession>A0A3E2B5K2</accession>
<name>A0A3E2B5K2_9FIRM</name>
<dbReference type="PANTHER" id="PTHR41260:SF1">
    <property type="entry name" value="PROTEIN ECSC"/>
    <property type="match status" value="1"/>
</dbReference>